<sequence length="104" mass="11721">MTPNCLAAVAKIHVAQARPTNPLRVEDQSAYSLLGSTRKSPRTWFNEIVKLWIDCKVDADKPIIYSCFHITDKTRVQVTGIGFLNEEDPDSLDFGKFYMGSVQD</sequence>
<comment type="caution">
    <text evidence="1">The sequence shown here is derived from an EMBL/GenBank/DDBJ whole genome shotgun (WGS) entry which is preliminary data.</text>
</comment>
<dbReference type="AlphaFoldDB" id="X1NPH1"/>
<proteinExistence type="predicted"/>
<protein>
    <submittedName>
        <fullName evidence="1">Uncharacterized protein</fullName>
    </submittedName>
</protein>
<gene>
    <name evidence="1" type="ORF">S06H3_39613</name>
</gene>
<reference evidence="1" key="1">
    <citation type="journal article" date="2014" name="Front. Microbiol.">
        <title>High frequency of phylogenetically diverse reductive dehalogenase-homologous genes in deep subseafloor sedimentary metagenomes.</title>
        <authorList>
            <person name="Kawai M."/>
            <person name="Futagami T."/>
            <person name="Toyoda A."/>
            <person name="Takaki Y."/>
            <person name="Nishi S."/>
            <person name="Hori S."/>
            <person name="Arai W."/>
            <person name="Tsubouchi T."/>
            <person name="Morono Y."/>
            <person name="Uchiyama I."/>
            <person name="Ito T."/>
            <person name="Fujiyama A."/>
            <person name="Inagaki F."/>
            <person name="Takami H."/>
        </authorList>
    </citation>
    <scope>NUCLEOTIDE SEQUENCE</scope>
    <source>
        <strain evidence="1">Expedition CK06-06</strain>
    </source>
</reference>
<dbReference type="EMBL" id="BARV01024256">
    <property type="protein sequence ID" value="GAI45473.1"/>
    <property type="molecule type" value="Genomic_DNA"/>
</dbReference>
<accession>X1NPH1</accession>
<name>X1NPH1_9ZZZZ</name>
<organism evidence="1">
    <name type="scientific">marine sediment metagenome</name>
    <dbReference type="NCBI Taxonomy" id="412755"/>
    <lineage>
        <taxon>unclassified sequences</taxon>
        <taxon>metagenomes</taxon>
        <taxon>ecological metagenomes</taxon>
    </lineage>
</organism>
<evidence type="ECO:0000313" key="1">
    <source>
        <dbReference type="EMBL" id="GAI45473.1"/>
    </source>
</evidence>
<feature type="non-terminal residue" evidence="1">
    <location>
        <position position="104"/>
    </location>
</feature>